<dbReference type="InterPro" id="IPR027417">
    <property type="entry name" value="P-loop_NTPase"/>
</dbReference>
<dbReference type="GO" id="GO:0140359">
    <property type="term" value="F:ABC-type transporter activity"/>
    <property type="evidence" value="ECO:0007669"/>
    <property type="project" value="InterPro"/>
</dbReference>
<dbReference type="InterPro" id="IPR029439">
    <property type="entry name" value="Wzt_C"/>
</dbReference>
<dbReference type="InterPro" id="IPR003439">
    <property type="entry name" value="ABC_transporter-like_ATP-bd"/>
</dbReference>
<dbReference type="CDD" id="cd03220">
    <property type="entry name" value="ABC_KpsT_Wzt"/>
    <property type="match status" value="1"/>
</dbReference>
<dbReference type="Pfam" id="PF14524">
    <property type="entry name" value="Wzt_C"/>
    <property type="match status" value="1"/>
</dbReference>
<sequence>MSSKTLIEVQNLSKCFHIYERPAHRFLQFVVPRLQRVIGMKPRAYSHEFWALKDVSFRIERGETVGIIGRNGSGKSTLLQIICGTLNPTGGTAATNGRIAALLELGAGFNPEFTGRDNVFLAGSIAGISQEDMRKRFADIEAFADIGEFIDQPVKTYSSGMFVRLAFSTAIHTSPELLVVDEALAVGDTAFQTKCLTRIRELQKGGTTILLVTHSTNTLIEYCDRAIYLKRGALIEDGQCREVVKRYANDLVEEEGGIAVTSPAEEAVSDDSAIGLQEQSETSARLSILNVAVTDASGNQRNVFAYDEEFLVLVNIQNTSPIGLPCFGMQIKSTDDIVLWSATTQQLGVNSPPLEVGLHQLVWRCRAAFSGNRYVLAIGAGDVDSGEYKRHARLAYAGHIDVLPQEHGGSGWLAPCPVVTMSQAPAQELTS</sequence>
<reference evidence="6 7" key="1">
    <citation type="submission" date="2020-02" db="EMBL/GenBank/DDBJ databases">
        <title>Complete genome sequence of Pseudomonas multiresinivorans ORNL1.</title>
        <authorList>
            <person name="Podar M."/>
        </authorList>
    </citation>
    <scope>NUCLEOTIDE SEQUENCE [LARGE SCALE GENOMIC DNA]</scope>
    <source>
        <strain evidence="7">populi</strain>
    </source>
</reference>
<gene>
    <name evidence="6" type="ORF">G4G71_04900</name>
</gene>
<dbReference type="Gene3D" id="2.70.50.60">
    <property type="entry name" value="abc- transporter (atp binding component) like domain"/>
    <property type="match status" value="1"/>
</dbReference>
<evidence type="ECO:0000313" key="6">
    <source>
        <dbReference type="EMBL" id="QJP07254.1"/>
    </source>
</evidence>
<dbReference type="SMART" id="SM00382">
    <property type="entry name" value="AAA"/>
    <property type="match status" value="1"/>
</dbReference>
<accession>A0A7Z3BI04</accession>
<dbReference type="CDD" id="cd10147">
    <property type="entry name" value="Wzt_C-like"/>
    <property type="match status" value="1"/>
</dbReference>
<keyword evidence="4 6" id="KW-0067">ATP-binding</keyword>
<protein>
    <submittedName>
        <fullName evidence="6">ABC transporter ATP-binding protein</fullName>
    </submittedName>
</protein>
<keyword evidence="3" id="KW-0547">Nucleotide-binding</keyword>
<dbReference type="SUPFAM" id="SSF52540">
    <property type="entry name" value="P-loop containing nucleoside triphosphate hydrolases"/>
    <property type="match status" value="1"/>
</dbReference>
<evidence type="ECO:0000256" key="2">
    <source>
        <dbReference type="ARBA" id="ARBA00022448"/>
    </source>
</evidence>
<dbReference type="InterPro" id="IPR050683">
    <property type="entry name" value="Bact_Polysacc_Export_ATP-bd"/>
</dbReference>
<evidence type="ECO:0000259" key="5">
    <source>
        <dbReference type="PROSITE" id="PS50893"/>
    </source>
</evidence>
<dbReference type="Gene3D" id="3.40.50.300">
    <property type="entry name" value="P-loop containing nucleotide triphosphate hydrolases"/>
    <property type="match status" value="1"/>
</dbReference>
<dbReference type="Pfam" id="PF00005">
    <property type="entry name" value="ABC_tran"/>
    <property type="match status" value="1"/>
</dbReference>
<dbReference type="PROSITE" id="PS00211">
    <property type="entry name" value="ABC_TRANSPORTER_1"/>
    <property type="match status" value="1"/>
</dbReference>
<dbReference type="AlphaFoldDB" id="A0A7Z3BI04"/>
<dbReference type="GO" id="GO:0016020">
    <property type="term" value="C:membrane"/>
    <property type="evidence" value="ECO:0007669"/>
    <property type="project" value="InterPro"/>
</dbReference>
<dbReference type="EMBL" id="CP048833">
    <property type="protein sequence ID" value="QJP07254.1"/>
    <property type="molecule type" value="Genomic_DNA"/>
</dbReference>
<evidence type="ECO:0000256" key="4">
    <source>
        <dbReference type="ARBA" id="ARBA00022840"/>
    </source>
</evidence>
<evidence type="ECO:0000313" key="7">
    <source>
        <dbReference type="Proteomes" id="UP000502549"/>
    </source>
</evidence>
<dbReference type="InterPro" id="IPR017871">
    <property type="entry name" value="ABC_transporter-like_CS"/>
</dbReference>
<dbReference type="PANTHER" id="PTHR46743:SF2">
    <property type="entry name" value="TEICHOIC ACIDS EXPORT ATP-BINDING PROTEIN TAGH"/>
    <property type="match status" value="1"/>
</dbReference>
<comment type="similarity">
    <text evidence="1">Belongs to the ABC transporter superfamily.</text>
</comment>
<dbReference type="Proteomes" id="UP000502549">
    <property type="component" value="Chromosome"/>
</dbReference>
<name>A0A7Z3BI04_9PSED</name>
<dbReference type="PROSITE" id="PS50893">
    <property type="entry name" value="ABC_TRANSPORTER_2"/>
    <property type="match status" value="1"/>
</dbReference>
<evidence type="ECO:0000256" key="1">
    <source>
        <dbReference type="ARBA" id="ARBA00005417"/>
    </source>
</evidence>
<feature type="domain" description="ABC transporter" evidence="5">
    <location>
        <begin position="32"/>
        <end position="256"/>
    </location>
</feature>
<dbReference type="GO" id="GO:0016887">
    <property type="term" value="F:ATP hydrolysis activity"/>
    <property type="evidence" value="ECO:0007669"/>
    <property type="project" value="InterPro"/>
</dbReference>
<keyword evidence="2" id="KW-0813">Transport</keyword>
<organism evidence="6 7">
    <name type="scientific">Pseudomonas multiresinivorans</name>
    <dbReference type="NCBI Taxonomy" id="95301"/>
    <lineage>
        <taxon>Bacteria</taxon>
        <taxon>Pseudomonadati</taxon>
        <taxon>Pseudomonadota</taxon>
        <taxon>Gammaproteobacteria</taxon>
        <taxon>Pseudomonadales</taxon>
        <taxon>Pseudomonadaceae</taxon>
        <taxon>Pseudomonas</taxon>
    </lineage>
</organism>
<dbReference type="GO" id="GO:0005524">
    <property type="term" value="F:ATP binding"/>
    <property type="evidence" value="ECO:0007669"/>
    <property type="project" value="UniProtKB-KW"/>
</dbReference>
<dbReference type="KEGG" id="pmui:G4G71_04900"/>
<dbReference type="InterPro" id="IPR003593">
    <property type="entry name" value="AAA+_ATPase"/>
</dbReference>
<evidence type="ECO:0000256" key="3">
    <source>
        <dbReference type="ARBA" id="ARBA00022741"/>
    </source>
</evidence>
<keyword evidence="7" id="KW-1185">Reference proteome</keyword>
<dbReference type="PANTHER" id="PTHR46743">
    <property type="entry name" value="TEICHOIC ACIDS EXPORT ATP-BINDING PROTEIN TAGH"/>
    <property type="match status" value="1"/>
</dbReference>
<proteinExistence type="inferred from homology"/>
<dbReference type="InterPro" id="IPR015860">
    <property type="entry name" value="ABC_transpr_TagH-like"/>
</dbReference>